<evidence type="ECO:0000256" key="2">
    <source>
        <dbReference type="SAM" id="Phobius"/>
    </source>
</evidence>
<evidence type="ECO:0000256" key="1">
    <source>
        <dbReference type="SAM" id="MobiDB-lite"/>
    </source>
</evidence>
<accession>A0A9P4P492</accession>
<keyword evidence="2" id="KW-1133">Transmembrane helix</keyword>
<dbReference type="CDD" id="cd03493">
    <property type="entry name" value="SQR_QFR_TM"/>
    <property type="match status" value="1"/>
</dbReference>
<evidence type="ECO:0000313" key="4">
    <source>
        <dbReference type="Proteomes" id="UP000800235"/>
    </source>
</evidence>
<feature type="compositionally biased region" description="Basic and acidic residues" evidence="1">
    <location>
        <begin position="508"/>
        <end position="517"/>
    </location>
</feature>
<dbReference type="EMBL" id="MU007010">
    <property type="protein sequence ID" value="KAF2436334.1"/>
    <property type="molecule type" value="Genomic_DNA"/>
</dbReference>
<keyword evidence="4" id="KW-1185">Reference proteome</keyword>
<dbReference type="OrthoDB" id="3945253at2759"/>
<feature type="region of interest" description="Disordered" evidence="1">
    <location>
        <begin position="482"/>
        <end position="523"/>
    </location>
</feature>
<protein>
    <submittedName>
        <fullName evidence="3">Uncharacterized protein</fullName>
    </submittedName>
</protein>
<evidence type="ECO:0000313" key="3">
    <source>
        <dbReference type="EMBL" id="KAF2436334.1"/>
    </source>
</evidence>
<sequence>MDESVLEELLDDGGNFAPVDGHRLVEIYAYEDSTKNVFVDETLSGKQVREWVKSGAESRCADVTPTIKPTHGLRLLICSPRILDRNITPLPLKPIVLKNLLERWRIPSLFLRSICRRIPIATTYRSTLSKTTTGLLLRTNLSWSWQYALAMSHDTTTNITTALLVGLRSDETTSLISSLKKSKHAHFHILLPSILMDNAVDAVSQDAEARRGSLLQICYATGLHGFNRIGSVGADLDDRDLLDLEVMMQKLTSLADACAGIDAVCKTQARFIDAVTKFETTIGTLKDERTGEEFFENGQRLDFIGQLLKGIESKVGYTKTSAQGQVQTIYSLISQKDSRAHIASAEATRQIADESRKMAHLTRRDSTDMRIIAAVTMVFLPGTFTATLFSASFFDFTPTDHGLVSSWIWLYCVITFILTLFVLLAWWLFVRHQTHKLRKAIGQESRDSITVEMEKSLEAGKVSQIPLRPYLGSVSDAIGPSPVWSGSGSGNTGGGYSGSGVSQPRRVTRVETRDISPHRNVKS</sequence>
<reference evidence="3" key="1">
    <citation type="journal article" date="2020" name="Stud. Mycol.">
        <title>101 Dothideomycetes genomes: a test case for predicting lifestyles and emergence of pathogens.</title>
        <authorList>
            <person name="Haridas S."/>
            <person name="Albert R."/>
            <person name="Binder M."/>
            <person name="Bloem J."/>
            <person name="Labutti K."/>
            <person name="Salamov A."/>
            <person name="Andreopoulos B."/>
            <person name="Baker S."/>
            <person name="Barry K."/>
            <person name="Bills G."/>
            <person name="Bluhm B."/>
            <person name="Cannon C."/>
            <person name="Castanera R."/>
            <person name="Culley D."/>
            <person name="Daum C."/>
            <person name="Ezra D."/>
            <person name="Gonzalez J."/>
            <person name="Henrissat B."/>
            <person name="Kuo A."/>
            <person name="Liang C."/>
            <person name="Lipzen A."/>
            <person name="Lutzoni F."/>
            <person name="Magnuson J."/>
            <person name="Mondo S."/>
            <person name="Nolan M."/>
            <person name="Ohm R."/>
            <person name="Pangilinan J."/>
            <person name="Park H.-J."/>
            <person name="Ramirez L."/>
            <person name="Alfaro M."/>
            <person name="Sun H."/>
            <person name="Tritt A."/>
            <person name="Yoshinaga Y."/>
            <person name="Zwiers L.-H."/>
            <person name="Turgeon B."/>
            <person name="Goodwin S."/>
            <person name="Spatafora J."/>
            <person name="Crous P."/>
            <person name="Grigoriev I."/>
        </authorList>
    </citation>
    <scope>NUCLEOTIDE SEQUENCE</scope>
    <source>
        <strain evidence="3">CBS 130266</strain>
    </source>
</reference>
<organism evidence="3 4">
    <name type="scientific">Tothia fuscella</name>
    <dbReference type="NCBI Taxonomy" id="1048955"/>
    <lineage>
        <taxon>Eukaryota</taxon>
        <taxon>Fungi</taxon>
        <taxon>Dikarya</taxon>
        <taxon>Ascomycota</taxon>
        <taxon>Pezizomycotina</taxon>
        <taxon>Dothideomycetes</taxon>
        <taxon>Pleosporomycetidae</taxon>
        <taxon>Venturiales</taxon>
        <taxon>Cylindrosympodiaceae</taxon>
        <taxon>Tothia</taxon>
    </lineage>
</organism>
<feature type="compositionally biased region" description="Gly residues" evidence="1">
    <location>
        <begin position="487"/>
        <end position="498"/>
    </location>
</feature>
<dbReference type="AlphaFoldDB" id="A0A9P4P492"/>
<dbReference type="Proteomes" id="UP000800235">
    <property type="component" value="Unassembled WGS sequence"/>
</dbReference>
<feature type="transmembrane region" description="Helical" evidence="2">
    <location>
        <begin position="371"/>
        <end position="394"/>
    </location>
</feature>
<feature type="transmembrane region" description="Helical" evidence="2">
    <location>
        <begin position="406"/>
        <end position="429"/>
    </location>
</feature>
<gene>
    <name evidence="3" type="ORF">EJ08DRAFT_644707</name>
</gene>
<keyword evidence="2" id="KW-0472">Membrane</keyword>
<name>A0A9P4P492_9PEZI</name>
<dbReference type="Gene3D" id="1.20.58.340">
    <property type="entry name" value="Magnesium transport protein CorA, transmembrane region"/>
    <property type="match status" value="1"/>
</dbReference>
<keyword evidence="2" id="KW-0812">Transmembrane</keyword>
<comment type="caution">
    <text evidence="3">The sequence shown here is derived from an EMBL/GenBank/DDBJ whole genome shotgun (WGS) entry which is preliminary data.</text>
</comment>
<proteinExistence type="predicted"/>